<comment type="caution">
    <text evidence="1">The sequence shown here is derived from an EMBL/GenBank/DDBJ whole genome shotgun (WGS) entry which is preliminary data.</text>
</comment>
<dbReference type="Proteomes" id="UP000326344">
    <property type="component" value="Unassembled WGS sequence"/>
</dbReference>
<keyword evidence="2" id="KW-1185">Reference proteome</keyword>
<proteinExistence type="predicted"/>
<name>A0A5N1JFS3_9BACT</name>
<sequence length="244" mass="27038">MKTILFAVGIGFVTPCTLQAQSSDVIRIKGGSGGEKAVSVPVRYRYDQFCAGKVIYRNGTMATARFNYNILLGEMQFINASGDTLALANEPVVRQVDLSEPTSAGAPRQTVFLYDPKKGYLEVLADHTTLKLVVKQGLKMARNEKAGGYDQSSGTAATTTYQSYSSGNTSVSKLDWKGDLVVIKGRDYFIIDRNDRSYPLNKASLLKVFAKHRQQVLAYLETESINFKQEDDLKKLLNYCSEFP</sequence>
<dbReference type="RefSeq" id="WP_150879702.1">
    <property type="nucleotide sequence ID" value="NZ_VTWS01000005.1"/>
</dbReference>
<dbReference type="EMBL" id="VTWS01000005">
    <property type="protein sequence ID" value="KAA9349986.1"/>
    <property type="molecule type" value="Genomic_DNA"/>
</dbReference>
<accession>A0A5N1JFS3</accession>
<dbReference type="AlphaFoldDB" id="A0A5N1JFS3"/>
<organism evidence="1 2">
    <name type="scientific">Larkinella humicola</name>
    <dbReference type="NCBI Taxonomy" id="2607654"/>
    <lineage>
        <taxon>Bacteria</taxon>
        <taxon>Pseudomonadati</taxon>
        <taxon>Bacteroidota</taxon>
        <taxon>Cytophagia</taxon>
        <taxon>Cytophagales</taxon>
        <taxon>Spirosomataceae</taxon>
        <taxon>Larkinella</taxon>
    </lineage>
</organism>
<gene>
    <name evidence="1" type="ORF">F0P93_21360</name>
</gene>
<reference evidence="1 2" key="1">
    <citation type="submission" date="2019-09" db="EMBL/GenBank/DDBJ databases">
        <title>Genome Sequence of Larkinella sp MA1.</title>
        <authorList>
            <person name="Srinivasan S."/>
        </authorList>
    </citation>
    <scope>NUCLEOTIDE SEQUENCE [LARGE SCALE GENOMIC DNA]</scope>
    <source>
        <strain evidence="1 2">MA1</strain>
    </source>
</reference>
<protein>
    <submittedName>
        <fullName evidence="1">Uncharacterized protein</fullName>
    </submittedName>
</protein>
<evidence type="ECO:0000313" key="2">
    <source>
        <dbReference type="Proteomes" id="UP000326344"/>
    </source>
</evidence>
<evidence type="ECO:0000313" key="1">
    <source>
        <dbReference type="EMBL" id="KAA9349986.1"/>
    </source>
</evidence>